<reference evidence="4 5" key="1">
    <citation type="submission" date="2020-08" db="EMBL/GenBank/DDBJ databases">
        <title>Genomic Encyclopedia of Type Strains, Phase III (KMG-III): the genomes of soil and plant-associated and newly described type strains.</title>
        <authorList>
            <person name="Whitman W."/>
        </authorList>
    </citation>
    <scope>NUCLEOTIDE SEQUENCE [LARGE SCALE GENOMIC DNA]</scope>
    <source>
        <strain evidence="4 5">CECT 8897</strain>
    </source>
</reference>
<keyword evidence="2 3" id="KW-0479">Metal-binding</keyword>
<proteinExistence type="inferred from homology"/>
<feature type="binding site" evidence="3">
    <location>
        <position position="50"/>
    </location>
    <ligand>
        <name>a divalent metal cation</name>
        <dbReference type="ChEBI" id="CHEBI:60240"/>
    </ligand>
</feature>
<evidence type="ECO:0000256" key="3">
    <source>
        <dbReference type="PIRSR" id="PIRSR607837-1"/>
    </source>
</evidence>
<gene>
    <name evidence="4" type="ORF">FHS03_003291</name>
</gene>
<evidence type="ECO:0000313" key="4">
    <source>
        <dbReference type="EMBL" id="MBB3120227.1"/>
    </source>
</evidence>
<sequence length="176" mass="19643">MKRTEQFRLLAKYNEWMNLKLYEAAASLPAAARKADRGAFFGSLHGTLQHLVAADTIWLRRFGSHARFAQVLADCTALAQPPSLQGEEMAFGALRERRVFLDRQILRWTDALSEDDLDQTLQYRSMKGAPGSRPVDGLLLHFFNHQTHHRGQATTLLSQAGADVGATDLLILVADL</sequence>
<dbReference type="InterPro" id="IPR007837">
    <property type="entry name" value="DinB"/>
</dbReference>
<dbReference type="AlphaFoldDB" id="A0A7W5BBQ9"/>
<protein>
    <submittedName>
        <fullName evidence="4">Putative damage-inducible protein DinB</fullName>
    </submittedName>
</protein>
<dbReference type="PANTHER" id="PTHR37302">
    <property type="entry name" value="SLR1116 PROTEIN"/>
    <property type="match status" value="1"/>
</dbReference>
<evidence type="ECO:0000256" key="1">
    <source>
        <dbReference type="ARBA" id="ARBA00008635"/>
    </source>
</evidence>
<dbReference type="Proteomes" id="UP000541535">
    <property type="component" value="Unassembled WGS sequence"/>
</dbReference>
<dbReference type="EMBL" id="JACHXD010000009">
    <property type="protein sequence ID" value="MBB3120227.1"/>
    <property type="molecule type" value="Genomic_DNA"/>
</dbReference>
<evidence type="ECO:0000256" key="2">
    <source>
        <dbReference type="ARBA" id="ARBA00022723"/>
    </source>
</evidence>
<organism evidence="4 5">
    <name type="scientific">Pseudoduganella violacea</name>
    <dbReference type="NCBI Taxonomy" id="1715466"/>
    <lineage>
        <taxon>Bacteria</taxon>
        <taxon>Pseudomonadati</taxon>
        <taxon>Pseudomonadota</taxon>
        <taxon>Betaproteobacteria</taxon>
        <taxon>Burkholderiales</taxon>
        <taxon>Oxalobacteraceae</taxon>
        <taxon>Telluria group</taxon>
        <taxon>Pseudoduganella</taxon>
    </lineage>
</organism>
<feature type="binding site" evidence="3">
    <location>
        <position position="149"/>
    </location>
    <ligand>
        <name>a divalent metal cation</name>
        <dbReference type="ChEBI" id="CHEBI:60240"/>
    </ligand>
</feature>
<evidence type="ECO:0000313" key="5">
    <source>
        <dbReference type="Proteomes" id="UP000541535"/>
    </source>
</evidence>
<dbReference type="GO" id="GO:0046872">
    <property type="term" value="F:metal ion binding"/>
    <property type="evidence" value="ECO:0007669"/>
    <property type="project" value="UniProtKB-KW"/>
</dbReference>
<keyword evidence="5" id="KW-1185">Reference proteome</keyword>
<dbReference type="SUPFAM" id="SSF109854">
    <property type="entry name" value="DinB/YfiT-like putative metalloenzymes"/>
    <property type="match status" value="1"/>
</dbReference>
<dbReference type="InterPro" id="IPR034660">
    <property type="entry name" value="DinB/YfiT-like"/>
</dbReference>
<comment type="similarity">
    <text evidence="1">Belongs to the DinB family.</text>
</comment>
<dbReference type="PANTHER" id="PTHR37302:SF1">
    <property type="entry name" value="PROTEIN DINB"/>
    <property type="match status" value="1"/>
</dbReference>
<accession>A0A7W5BBQ9</accession>
<feature type="binding site" evidence="3">
    <location>
        <position position="145"/>
    </location>
    <ligand>
        <name>a divalent metal cation</name>
        <dbReference type="ChEBI" id="CHEBI:60240"/>
    </ligand>
</feature>
<dbReference type="RefSeq" id="WP_183441984.1">
    <property type="nucleotide sequence ID" value="NZ_JACHXD010000009.1"/>
</dbReference>
<comment type="caution">
    <text evidence="4">The sequence shown here is derived from an EMBL/GenBank/DDBJ whole genome shotgun (WGS) entry which is preliminary data.</text>
</comment>
<dbReference type="Gene3D" id="1.20.120.450">
    <property type="entry name" value="dinb family like domain"/>
    <property type="match status" value="1"/>
</dbReference>
<name>A0A7W5BBQ9_9BURK</name>
<dbReference type="Pfam" id="PF05163">
    <property type="entry name" value="DinB"/>
    <property type="match status" value="1"/>
</dbReference>